<proteinExistence type="inferred from homology"/>
<keyword evidence="6" id="KW-1185">Reference proteome</keyword>
<dbReference type="PANTHER" id="PTHR10903:SF62">
    <property type="entry name" value="GTPASE IMAP FAMILY MEMBER 4-LIKE-RELATED"/>
    <property type="match status" value="1"/>
</dbReference>
<dbReference type="InParanoid" id="A0A671UN56"/>
<dbReference type="Ensembl" id="ENSSAUT00010016798.1">
    <property type="protein sequence ID" value="ENSSAUP00010015847.1"/>
    <property type="gene ID" value="ENSSAUG00010007325.1"/>
</dbReference>
<evidence type="ECO:0000256" key="1">
    <source>
        <dbReference type="ARBA" id="ARBA00008535"/>
    </source>
</evidence>
<evidence type="ECO:0000259" key="4">
    <source>
        <dbReference type="PROSITE" id="PS51720"/>
    </source>
</evidence>
<keyword evidence="2" id="KW-0547">Nucleotide-binding</keyword>
<dbReference type="PROSITE" id="PS51720">
    <property type="entry name" value="G_AIG1"/>
    <property type="match status" value="1"/>
</dbReference>
<dbReference type="InterPro" id="IPR045058">
    <property type="entry name" value="GIMA/IAN/Toc"/>
</dbReference>
<dbReference type="InterPro" id="IPR027417">
    <property type="entry name" value="P-loop_NTPase"/>
</dbReference>
<sequence length="311" mass="36125">MQMSNTMRIVMLGKTGAGRSSLANTIFGEERFKISHTLNSETRQCKSETRSVNGRSITLVDTPGLFDTHRSEEELKPEIVRCITECAPGPHAFLIVLKVDIFTDQEQVGMKKIQKYFSDDVFKSATVVFTHGDQLPEGETIEDFVCKDKILMERFTEHEQAVITKIRQHFSKDALKYAVIVFTHGDQLPDRKKIEDFVSQNKNLRDLVEKCGGRCHVVDNRYWKHNEEDDYRSNKFQVEELLNTLDKMTEANQGLCYTNEMLQAVKRAVEREEELRTFITIFKWIEYFFFKHLMGHCVVLEEKSNCIISMT</sequence>
<keyword evidence="3" id="KW-0342">GTP-binding</keyword>
<name>A0A671UN56_SPAAU</name>
<reference evidence="5" key="3">
    <citation type="submission" date="2025-09" db="UniProtKB">
        <authorList>
            <consortium name="Ensembl"/>
        </authorList>
    </citation>
    <scope>IDENTIFICATION</scope>
</reference>
<dbReference type="GeneTree" id="ENSGT01150000286992"/>
<dbReference type="PANTHER" id="PTHR10903">
    <property type="entry name" value="GTPASE, IMAP FAMILY MEMBER-RELATED"/>
    <property type="match status" value="1"/>
</dbReference>
<evidence type="ECO:0000313" key="6">
    <source>
        <dbReference type="Proteomes" id="UP000472265"/>
    </source>
</evidence>
<reference evidence="5" key="2">
    <citation type="submission" date="2025-08" db="UniProtKB">
        <authorList>
            <consortium name="Ensembl"/>
        </authorList>
    </citation>
    <scope>IDENTIFICATION</scope>
</reference>
<evidence type="ECO:0000313" key="5">
    <source>
        <dbReference type="Ensembl" id="ENSSAUP00010015847.1"/>
    </source>
</evidence>
<dbReference type="SUPFAM" id="SSF52540">
    <property type="entry name" value="P-loop containing nucleoside triphosphate hydrolases"/>
    <property type="match status" value="1"/>
</dbReference>
<dbReference type="InterPro" id="IPR006703">
    <property type="entry name" value="G_AIG1"/>
</dbReference>
<dbReference type="Pfam" id="PF04548">
    <property type="entry name" value="AIG1"/>
    <property type="match status" value="2"/>
</dbReference>
<reference evidence="5" key="1">
    <citation type="submission" date="2021-04" db="EMBL/GenBank/DDBJ databases">
        <authorList>
            <consortium name="Wellcome Sanger Institute Data Sharing"/>
        </authorList>
    </citation>
    <scope>NUCLEOTIDE SEQUENCE [LARGE SCALE GENOMIC DNA]</scope>
</reference>
<dbReference type="Proteomes" id="UP000472265">
    <property type="component" value="Chromosome 10"/>
</dbReference>
<organism evidence="5 6">
    <name type="scientific">Sparus aurata</name>
    <name type="common">Gilthead sea bream</name>
    <dbReference type="NCBI Taxonomy" id="8175"/>
    <lineage>
        <taxon>Eukaryota</taxon>
        <taxon>Metazoa</taxon>
        <taxon>Chordata</taxon>
        <taxon>Craniata</taxon>
        <taxon>Vertebrata</taxon>
        <taxon>Euteleostomi</taxon>
        <taxon>Actinopterygii</taxon>
        <taxon>Neopterygii</taxon>
        <taxon>Teleostei</taxon>
        <taxon>Neoteleostei</taxon>
        <taxon>Acanthomorphata</taxon>
        <taxon>Eupercaria</taxon>
        <taxon>Spariformes</taxon>
        <taxon>Sparidae</taxon>
        <taxon>Sparus</taxon>
    </lineage>
</organism>
<dbReference type="GO" id="GO:0005525">
    <property type="term" value="F:GTP binding"/>
    <property type="evidence" value="ECO:0007669"/>
    <property type="project" value="UniProtKB-KW"/>
</dbReference>
<evidence type="ECO:0000256" key="3">
    <source>
        <dbReference type="ARBA" id="ARBA00023134"/>
    </source>
</evidence>
<protein>
    <recommendedName>
        <fullName evidence="4">AIG1-type G domain-containing protein</fullName>
    </recommendedName>
</protein>
<dbReference type="FunFam" id="3.40.50.300:FF:000366">
    <property type="entry name" value="GTPase, IMAP family member 2"/>
    <property type="match status" value="1"/>
</dbReference>
<comment type="similarity">
    <text evidence="1">Belongs to the TRAFAC class TrmE-Era-EngA-EngB-Septin-like GTPase superfamily. AIG1/Toc34/Toc159-like paraseptin GTPase family. IAN subfamily.</text>
</comment>
<feature type="domain" description="AIG1-type G" evidence="4">
    <location>
        <begin position="4"/>
        <end position="266"/>
    </location>
</feature>
<dbReference type="Gene3D" id="3.40.50.300">
    <property type="entry name" value="P-loop containing nucleotide triphosphate hydrolases"/>
    <property type="match status" value="2"/>
</dbReference>
<evidence type="ECO:0000256" key="2">
    <source>
        <dbReference type="ARBA" id="ARBA00022741"/>
    </source>
</evidence>
<dbReference type="AlphaFoldDB" id="A0A671UN56"/>
<dbReference type="OMA" id="TDECQAE"/>
<accession>A0A671UN56</accession>